<comment type="caution">
    <text evidence="2">The sequence shown here is derived from an EMBL/GenBank/DDBJ whole genome shotgun (WGS) entry which is preliminary data.</text>
</comment>
<sequence length="205" mass="23573">MGVLMTERPQEIQATSDNWWCPPEEGWTYDQVKDVELPFDWELVDGVIVVRGQTPYWHDKVKGAIFRVLSSIAPESHEVAIETCVMVDERTVIKPDVVVFEKRGLDPFTMECVPVASVRLAVEVVSPGSKRRDQWLKPAILVEAGVPHYWRVERDRENLPVVHEYRIDPDTGAYIPAHEYAIHREKLSAEKPFPVDIDLRALIEF</sequence>
<proteinExistence type="predicted"/>
<keyword evidence="3" id="KW-1185">Reference proteome</keyword>
<dbReference type="InterPro" id="IPR012296">
    <property type="entry name" value="Nuclease_put_TT1808"/>
</dbReference>
<dbReference type="PANTHER" id="PTHR35400:SF3">
    <property type="entry name" value="SLL1072 PROTEIN"/>
    <property type="match status" value="1"/>
</dbReference>
<reference evidence="3" key="1">
    <citation type="submission" date="2023-07" db="EMBL/GenBank/DDBJ databases">
        <title>30 novel species of actinomycetes from the DSMZ collection.</title>
        <authorList>
            <person name="Nouioui I."/>
        </authorList>
    </citation>
    <scope>NUCLEOTIDE SEQUENCE [LARGE SCALE GENOMIC DNA]</scope>
    <source>
        <strain evidence="3">DSM 44918</strain>
    </source>
</reference>
<organism evidence="2 3">
    <name type="scientific">Streptomyces millisiae</name>
    <dbReference type="NCBI Taxonomy" id="3075542"/>
    <lineage>
        <taxon>Bacteria</taxon>
        <taxon>Bacillati</taxon>
        <taxon>Actinomycetota</taxon>
        <taxon>Actinomycetes</taxon>
        <taxon>Kitasatosporales</taxon>
        <taxon>Streptomycetaceae</taxon>
        <taxon>Streptomyces</taxon>
    </lineage>
</organism>
<dbReference type="Pfam" id="PF05685">
    <property type="entry name" value="Uma2"/>
    <property type="match status" value="1"/>
</dbReference>
<feature type="domain" description="Putative restriction endonuclease" evidence="1">
    <location>
        <begin position="39"/>
        <end position="163"/>
    </location>
</feature>
<keyword evidence="2" id="KW-0255">Endonuclease</keyword>
<dbReference type="InterPro" id="IPR008538">
    <property type="entry name" value="Uma2"/>
</dbReference>
<dbReference type="RefSeq" id="WP_311599708.1">
    <property type="nucleotide sequence ID" value="NZ_JAVREM010000020.1"/>
</dbReference>
<name>A0ABU2LR25_9ACTN</name>
<dbReference type="Gene3D" id="3.90.1570.10">
    <property type="entry name" value="tt1808, chain A"/>
    <property type="match status" value="1"/>
</dbReference>
<protein>
    <submittedName>
        <fullName evidence="2">Uma2 family endonuclease</fullName>
    </submittedName>
</protein>
<dbReference type="SUPFAM" id="SSF52980">
    <property type="entry name" value="Restriction endonuclease-like"/>
    <property type="match status" value="1"/>
</dbReference>
<accession>A0ABU2LR25</accession>
<evidence type="ECO:0000313" key="3">
    <source>
        <dbReference type="Proteomes" id="UP001183420"/>
    </source>
</evidence>
<dbReference type="CDD" id="cd06260">
    <property type="entry name" value="DUF820-like"/>
    <property type="match status" value="1"/>
</dbReference>
<keyword evidence="2" id="KW-0378">Hydrolase</keyword>
<dbReference type="Proteomes" id="UP001183420">
    <property type="component" value="Unassembled WGS sequence"/>
</dbReference>
<keyword evidence="2" id="KW-0540">Nuclease</keyword>
<dbReference type="PANTHER" id="PTHR35400">
    <property type="entry name" value="SLR1083 PROTEIN"/>
    <property type="match status" value="1"/>
</dbReference>
<gene>
    <name evidence="2" type="ORF">RNC47_17065</name>
</gene>
<evidence type="ECO:0000313" key="2">
    <source>
        <dbReference type="EMBL" id="MDT0320046.1"/>
    </source>
</evidence>
<dbReference type="InterPro" id="IPR011335">
    <property type="entry name" value="Restrct_endonuc-II-like"/>
</dbReference>
<dbReference type="EMBL" id="JAVREM010000020">
    <property type="protein sequence ID" value="MDT0320046.1"/>
    <property type="molecule type" value="Genomic_DNA"/>
</dbReference>
<evidence type="ECO:0000259" key="1">
    <source>
        <dbReference type="Pfam" id="PF05685"/>
    </source>
</evidence>
<dbReference type="GO" id="GO:0004519">
    <property type="term" value="F:endonuclease activity"/>
    <property type="evidence" value="ECO:0007669"/>
    <property type="project" value="UniProtKB-KW"/>
</dbReference>